<organism evidence="1 2">
    <name type="scientific">Thermobispora bispora (strain ATCC 19993 / DSM 43833 / CBS 139.67 / JCM 10125 / KCTC 9307 / NBRC 14880 / R51)</name>
    <dbReference type="NCBI Taxonomy" id="469371"/>
    <lineage>
        <taxon>Bacteria</taxon>
        <taxon>Bacillati</taxon>
        <taxon>Actinomycetota</taxon>
        <taxon>Actinomycetes</taxon>
        <taxon>Streptosporangiales</taxon>
        <taxon>Streptosporangiaceae</taxon>
        <taxon>Thermobispora</taxon>
    </lineage>
</organism>
<reference evidence="1 2" key="1">
    <citation type="submission" date="2010-01" db="EMBL/GenBank/DDBJ databases">
        <title>The complete genome of Thermobispora bispora DSM 43833.</title>
        <authorList>
            <consortium name="US DOE Joint Genome Institute (JGI-PGF)"/>
            <person name="Lucas S."/>
            <person name="Copeland A."/>
            <person name="Lapidus A."/>
            <person name="Glavina del Rio T."/>
            <person name="Dalin E."/>
            <person name="Tice H."/>
            <person name="Bruce D."/>
            <person name="Goodwin L."/>
            <person name="Pitluck S."/>
            <person name="Kyrpides N."/>
            <person name="Mavromatis K."/>
            <person name="Ivanova N."/>
            <person name="Mikhailova N."/>
            <person name="Chertkov O."/>
            <person name="Brettin T."/>
            <person name="Detter J.C."/>
            <person name="Han C."/>
            <person name="Larimer F."/>
            <person name="Land M."/>
            <person name="Hauser L."/>
            <person name="Markowitz V."/>
            <person name="Cheng J.-F."/>
            <person name="Hugenholtz P."/>
            <person name="Woyke T."/>
            <person name="Wu D."/>
            <person name="Jando M."/>
            <person name="Schneider S."/>
            <person name="Klenk H.-P."/>
            <person name="Eisen J.A."/>
        </authorList>
    </citation>
    <scope>NUCLEOTIDE SEQUENCE [LARGE SCALE GENOMIC DNA]</scope>
    <source>
        <strain evidence="2">ATCC 19993 / DSM 43833 / CBS 139.67 / JCM 10125 / KCTC 9307 / NBRC 14880 / R51</strain>
    </source>
</reference>
<sequence>MHTAFFWFYWGDQHDERVSCLRLGPAADRIEQAARDGWREGEQGELSIDLSKVADAHGA</sequence>
<protein>
    <submittedName>
        <fullName evidence="1">Uncharacterized protein</fullName>
    </submittedName>
</protein>
<evidence type="ECO:0000313" key="2">
    <source>
        <dbReference type="Proteomes" id="UP000006640"/>
    </source>
</evidence>
<dbReference type="EMBL" id="CP001874">
    <property type="protein sequence ID" value="ADG88242.1"/>
    <property type="molecule type" value="Genomic_DNA"/>
</dbReference>
<dbReference type="KEGG" id="tbi:Tbis_1526"/>
<gene>
    <name evidence="1" type="ordered locus">Tbis_1526</name>
</gene>
<dbReference type="HOGENOM" id="CLU_2959340_0_0_11"/>
<proteinExistence type="predicted"/>
<evidence type="ECO:0000313" key="1">
    <source>
        <dbReference type="EMBL" id="ADG88242.1"/>
    </source>
</evidence>
<keyword evidence="2" id="KW-1185">Reference proteome</keyword>
<name>D6YAM5_THEBD</name>
<dbReference type="eggNOG" id="ENOG502ZRHD">
    <property type="taxonomic scope" value="Bacteria"/>
</dbReference>
<dbReference type="Proteomes" id="UP000006640">
    <property type="component" value="Chromosome"/>
</dbReference>
<dbReference type="RefSeq" id="WP_013131775.1">
    <property type="nucleotide sequence ID" value="NC_014165.1"/>
</dbReference>
<accession>D6YAM5</accession>
<dbReference type="AlphaFoldDB" id="D6YAM5"/>
<dbReference type="OrthoDB" id="3541904at2"/>